<sequence length="73" mass="8116">CKNEKLPPSGVCCRGIKRCRRNNPPAKLKSSRCHRDNPPATAIELWNVTTSSKSCFSVMGLGLSTKRLHQFCV</sequence>
<reference evidence="1" key="1">
    <citation type="submission" date="2023-03" db="UniProtKB">
        <authorList>
            <consortium name="EnsemblPlants"/>
        </authorList>
    </citation>
    <scope>IDENTIFICATION</scope>
</reference>
<protein>
    <submittedName>
        <fullName evidence="1">Uncharacterized protein</fullName>
    </submittedName>
</protein>
<name>A0A9I9EM32_CUCME</name>
<evidence type="ECO:0000313" key="1">
    <source>
        <dbReference type="EnsemblPlants" id="MELO3C035608.2.1"/>
    </source>
</evidence>
<dbReference type="EnsemblPlants" id="MELO3C035608.2.1">
    <property type="protein sequence ID" value="MELO3C035608.2.1"/>
    <property type="gene ID" value="MELO3C035608.2"/>
</dbReference>
<dbReference type="Gramene" id="MELO3C035608.2.1">
    <property type="protein sequence ID" value="MELO3C035608.2.1"/>
    <property type="gene ID" value="MELO3C035608.2"/>
</dbReference>
<proteinExistence type="predicted"/>
<dbReference type="AlphaFoldDB" id="A0A9I9EM32"/>
<organism evidence="1">
    <name type="scientific">Cucumis melo</name>
    <name type="common">Muskmelon</name>
    <dbReference type="NCBI Taxonomy" id="3656"/>
    <lineage>
        <taxon>Eukaryota</taxon>
        <taxon>Viridiplantae</taxon>
        <taxon>Streptophyta</taxon>
        <taxon>Embryophyta</taxon>
        <taxon>Tracheophyta</taxon>
        <taxon>Spermatophyta</taxon>
        <taxon>Magnoliopsida</taxon>
        <taxon>eudicotyledons</taxon>
        <taxon>Gunneridae</taxon>
        <taxon>Pentapetalae</taxon>
        <taxon>rosids</taxon>
        <taxon>fabids</taxon>
        <taxon>Cucurbitales</taxon>
        <taxon>Cucurbitaceae</taxon>
        <taxon>Benincaseae</taxon>
        <taxon>Cucumis</taxon>
    </lineage>
</organism>
<accession>A0A9I9EM32</accession>